<proteinExistence type="predicted"/>
<gene>
    <name evidence="2" type="ORF">QCA50_002828</name>
</gene>
<name>A0AAW0GIU8_9APHY</name>
<feature type="region of interest" description="Disordered" evidence="1">
    <location>
        <begin position="1"/>
        <end position="23"/>
    </location>
</feature>
<evidence type="ECO:0000313" key="2">
    <source>
        <dbReference type="EMBL" id="KAK7693261.1"/>
    </source>
</evidence>
<evidence type="ECO:0000313" key="3">
    <source>
        <dbReference type="Proteomes" id="UP001385951"/>
    </source>
</evidence>
<feature type="region of interest" description="Disordered" evidence="1">
    <location>
        <begin position="132"/>
        <end position="312"/>
    </location>
</feature>
<feature type="compositionally biased region" description="Low complexity" evidence="1">
    <location>
        <begin position="1"/>
        <end position="19"/>
    </location>
</feature>
<comment type="caution">
    <text evidence="2">The sequence shown here is derived from an EMBL/GenBank/DDBJ whole genome shotgun (WGS) entry which is preliminary data.</text>
</comment>
<feature type="compositionally biased region" description="Low complexity" evidence="1">
    <location>
        <begin position="169"/>
        <end position="184"/>
    </location>
</feature>
<feature type="compositionally biased region" description="Polar residues" evidence="1">
    <location>
        <begin position="251"/>
        <end position="291"/>
    </location>
</feature>
<accession>A0AAW0GIU8</accession>
<dbReference type="Proteomes" id="UP001385951">
    <property type="component" value="Unassembled WGS sequence"/>
</dbReference>
<protein>
    <submittedName>
        <fullName evidence="2">Uncharacterized protein</fullName>
    </submittedName>
</protein>
<feature type="compositionally biased region" description="Basic and acidic residues" evidence="1">
    <location>
        <begin position="356"/>
        <end position="369"/>
    </location>
</feature>
<evidence type="ECO:0000256" key="1">
    <source>
        <dbReference type="SAM" id="MobiDB-lite"/>
    </source>
</evidence>
<reference evidence="2 3" key="1">
    <citation type="submission" date="2022-09" db="EMBL/GenBank/DDBJ databases">
        <authorList>
            <person name="Palmer J.M."/>
        </authorList>
    </citation>
    <scope>NUCLEOTIDE SEQUENCE [LARGE SCALE GENOMIC DNA]</scope>
    <source>
        <strain evidence="2 3">DSM 7382</strain>
    </source>
</reference>
<feature type="compositionally biased region" description="Low complexity" evidence="1">
    <location>
        <begin position="300"/>
        <end position="312"/>
    </location>
</feature>
<dbReference type="EMBL" id="JASBNA010000003">
    <property type="protein sequence ID" value="KAK7693261.1"/>
    <property type="molecule type" value="Genomic_DNA"/>
</dbReference>
<feature type="compositionally biased region" description="Low complexity" evidence="1">
    <location>
        <begin position="145"/>
        <end position="154"/>
    </location>
</feature>
<feature type="compositionally biased region" description="Basic and acidic residues" evidence="1">
    <location>
        <begin position="132"/>
        <end position="144"/>
    </location>
</feature>
<sequence>MHRSASPSSSTHSNNTSSADVPEKTLTTTITYADSGAGGFARDYTTGILSKTVSMQWPKAKSKHVWAMGESIKSELAEVSFWVKVKLIVSSSALGTISLDLEPREITIVSTNDSDRRLALAKFAEHRELVAAMREKSRDRERESSQTPGSTSTGTSGGKRSGDYVSVDSHSTSASSRRPSTSHKSTSHRKSTLERPPPSLVPSEPDPHLHGHSIPTPPSTGRSSRRPHTSAGPRDKSNLPYTCPAEPVPTLQHSSNKRNSNGQTRSGGSVRPNTGMSVNEVQIPRSSMSSNHSHKRHSRGAGPVDVGVGTGAAVGASKDDAIRAWEDEMERIDSVTKRTTSDMLSFFGLSKRRRKEKEEKREKEREANHRRQRHPKGIFAGLW</sequence>
<organism evidence="2 3">
    <name type="scientific">Cerrena zonata</name>
    <dbReference type="NCBI Taxonomy" id="2478898"/>
    <lineage>
        <taxon>Eukaryota</taxon>
        <taxon>Fungi</taxon>
        <taxon>Dikarya</taxon>
        <taxon>Basidiomycota</taxon>
        <taxon>Agaricomycotina</taxon>
        <taxon>Agaricomycetes</taxon>
        <taxon>Polyporales</taxon>
        <taxon>Cerrenaceae</taxon>
        <taxon>Cerrena</taxon>
    </lineage>
</organism>
<keyword evidence="3" id="KW-1185">Reference proteome</keyword>
<dbReference type="AlphaFoldDB" id="A0AAW0GIU8"/>
<feature type="region of interest" description="Disordered" evidence="1">
    <location>
        <begin position="351"/>
        <end position="383"/>
    </location>
</feature>